<comment type="caution">
    <text evidence="3">The sequence shown here is derived from an EMBL/GenBank/DDBJ whole genome shotgun (WGS) entry which is preliminary data.</text>
</comment>
<dbReference type="InterPro" id="IPR006121">
    <property type="entry name" value="HMA_dom"/>
</dbReference>
<dbReference type="InterPro" id="IPR036163">
    <property type="entry name" value="HMA_dom_sf"/>
</dbReference>
<dbReference type="PANTHER" id="PTHR46594:SF4">
    <property type="entry name" value="P-TYPE CATION-TRANSPORTING ATPASE"/>
    <property type="match status" value="1"/>
</dbReference>
<dbReference type="PROSITE" id="PS50846">
    <property type="entry name" value="HMA_2"/>
    <property type="match status" value="1"/>
</dbReference>
<evidence type="ECO:0000313" key="4">
    <source>
        <dbReference type="Proteomes" id="UP000677812"/>
    </source>
</evidence>
<feature type="domain" description="HMA" evidence="2">
    <location>
        <begin position="2"/>
        <end position="68"/>
    </location>
</feature>
<reference evidence="3 4" key="1">
    <citation type="submission" date="2021-04" db="EMBL/GenBank/DDBJ databases">
        <title>The complete genome sequence of Neokomagataea sp. TBRC 2177.</title>
        <authorList>
            <person name="Charoenyingcharoen P."/>
            <person name="Yukphan P."/>
        </authorList>
    </citation>
    <scope>NUCLEOTIDE SEQUENCE [LARGE SCALE GENOMIC DNA]</scope>
    <source>
        <strain evidence="3 4">TBRC 2177</strain>
    </source>
</reference>
<keyword evidence="1" id="KW-0479">Metal-binding</keyword>
<evidence type="ECO:0000256" key="1">
    <source>
        <dbReference type="ARBA" id="ARBA00022723"/>
    </source>
</evidence>
<dbReference type="PROSITE" id="PS01047">
    <property type="entry name" value="HMA_1"/>
    <property type="match status" value="1"/>
</dbReference>
<sequence length="69" mass="7458">MAEVSLRVDGMSCEGCSKRLQTSLNALEGVQQAQVTLKPGQAVVQYDETQVTVQALKESIEESGFDVLN</sequence>
<dbReference type="Pfam" id="PF00403">
    <property type="entry name" value="HMA"/>
    <property type="match status" value="1"/>
</dbReference>
<evidence type="ECO:0000259" key="2">
    <source>
        <dbReference type="PROSITE" id="PS50846"/>
    </source>
</evidence>
<dbReference type="Gene3D" id="3.30.70.100">
    <property type="match status" value="1"/>
</dbReference>
<dbReference type="Proteomes" id="UP000677812">
    <property type="component" value="Unassembled WGS sequence"/>
</dbReference>
<dbReference type="SUPFAM" id="SSF55008">
    <property type="entry name" value="HMA, heavy metal-associated domain"/>
    <property type="match status" value="1"/>
</dbReference>
<protein>
    <submittedName>
        <fullName evidence="3">Heavy-metal-associated domain-containing protein</fullName>
    </submittedName>
</protein>
<dbReference type="InterPro" id="IPR017969">
    <property type="entry name" value="Heavy-metal-associated_CS"/>
</dbReference>
<proteinExistence type="predicted"/>
<dbReference type="EMBL" id="JAGRQH010000001">
    <property type="protein sequence ID" value="MBR0558896.1"/>
    <property type="molecule type" value="Genomic_DNA"/>
</dbReference>
<dbReference type="RefSeq" id="WP_211680440.1">
    <property type="nucleotide sequence ID" value="NZ_JAGRQH010000001.1"/>
</dbReference>
<accession>A0ABS5E4R6</accession>
<gene>
    <name evidence="3" type="ORF">KB213_02310</name>
</gene>
<dbReference type="PANTHER" id="PTHR46594">
    <property type="entry name" value="P-TYPE CATION-TRANSPORTING ATPASE"/>
    <property type="match status" value="1"/>
</dbReference>
<evidence type="ECO:0000313" key="3">
    <source>
        <dbReference type="EMBL" id="MBR0558896.1"/>
    </source>
</evidence>
<keyword evidence="4" id="KW-1185">Reference proteome</keyword>
<dbReference type="CDD" id="cd00371">
    <property type="entry name" value="HMA"/>
    <property type="match status" value="1"/>
</dbReference>
<organism evidence="3 4">
    <name type="scientific">Neokomagataea anthophila</name>
    <dbReference type="NCBI Taxonomy" id="2826925"/>
    <lineage>
        <taxon>Bacteria</taxon>
        <taxon>Pseudomonadati</taxon>
        <taxon>Pseudomonadota</taxon>
        <taxon>Alphaproteobacteria</taxon>
        <taxon>Acetobacterales</taxon>
        <taxon>Acetobacteraceae</taxon>
        <taxon>Neokomagataea</taxon>
    </lineage>
</organism>
<name>A0ABS5E4R6_9PROT</name>